<dbReference type="Gene3D" id="4.10.240.10">
    <property type="entry name" value="Zn(2)-C6 fungal-type DNA-binding domain"/>
    <property type="match status" value="1"/>
</dbReference>
<dbReference type="PROSITE" id="PS00463">
    <property type="entry name" value="ZN2_CY6_FUNGAL_1"/>
    <property type="match status" value="1"/>
</dbReference>
<reference evidence="9 10" key="1">
    <citation type="submission" date="2018-02" db="EMBL/GenBank/DDBJ databases">
        <title>The genomes of Aspergillus section Nigri reveals drivers in fungal speciation.</title>
        <authorList>
            <consortium name="DOE Joint Genome Institute"/>
            <person name="Vesth T.C."/>
            <person name="Nybo J."/>
            <person name="Theobald S."/>
            <person name="Brandl J."/>
            <person name="Frisvad J.C."/>
            <person name="Nielsen K.F."/>
            <person name="Lyhne E.K."/>
            <person name="Kogle M.E."/>
            <person name="Kuo A."/>
            <person name="Riley R."/>
            <person name="Clum A."/>
            <person name="Nolan M."/>
            <person name="Lipzen A."/>
            <person name="Salamov A."/>
            <person name="Henrissat B."/>
            <person name="Wiebenga A."/>
            <person name="De vries R.P."/>
            <person name="Grigoriev I.V."/>
            <person name="Mortensen U.H."/>
            <person name="Andersen M.R."/>
            <person name="Baker S.E."/>
        </authorList>
    </citation>
    <scope>NUCLEOTIDE SEQUENCE [LARGE SCALE GENOMIC DNA]</scope>
    <source>
        <strain evidence="9 10">CBS 707.79</strain>
    </source>
</reference>
<keyword evidence="5" id="KW-0804">Transcription</keyword>
<evidence type="ECO:0000256" key="1">
    <source>
        <dbReference type="ARBA" id="ARBA00004123"/>
    </source>
</evidence>
<dbReference type="GO" id="GO:0008270">
    <property type="term" value="F:zinc ion binding"/>
    <property type="evidence" value="ECO:0007669"/>
    <property type="project" value="InterPro"/>
</dbReference>
<gene>
    <name evidence="9" type="ORF">BO71DRAFT_343864</name>
</gene>
<dbReference type="CDD" id="cd00067">
    <property type="entry name" value="GAL4"/>
    <property type="match status" value="1"/>
</dbReference>
<dbReference type="STRING" id="1448320.A0A319E5V2"/>
<evidence type="ECO:0000256" key="7">
    <source>
        <dbReference type="SAM" id="MobiDB-lite"/>
    </source>
</evidence>
<dbReference type="Proteomes" id="UP000247810">
    <property type="component" value="Unassembled WGS sequence"/>
</dbReference>
<evidence type="ECO:0000259" key="8">
    <source>
        <dbReference type="PROSITE" id="PS00463"/>
    </source>
</evidence>
<keyword evidence="2" id="KW-0862">Zinc</keyword>
<keyword evidence="6" id="KW-0539">Nucleus</keyword>
<dbReference type="InterPro" id="IPR051089">
    <property type="entry name" value="prtT"/>
</dbReference>
<evidence type="ECO:0000256" key="2">
    <source>
        <dbReference type="ARBA" id="ARBA00022833"/>
    </source>
</evidence>
<feature type="domain" description="Zn(2)-C6 fungal-type" evidence="8">
    <location>
        <begin position="18"/>
        <end position="48"/>
    </location>
</feature>
<keyword evidence="4" id="KW-0238">DNA-binding</keyword>
<dbReference type="GO" id="GO:0000976">
    <property type="term" value="F:transcription cis-regulatory region binding"/>
    <property type="evidence" value="ECO:0007669"/>
    <property type="project" value="TreeGrafter"/>
</dbReference>
<comment type="subcellular location">
    <subcellularLocation>
        <location evidence="1">Nucleus</location>
    </subcellularLocation>
</comment>
<dbReference type="AlphaFoldDB" id="A0A319E5V2"/>
<protein>
    <recommendedName>
        <fullName evidence="8">Zn(2)-C6 fungal-type domain-containing protein</fullName>
    </recommendedName>
</protein>
<evidence type="ECO:0000313" key="9">
    <source>
        <dbReference type="EMBL" id="PYH99003.1"/>
    </source>
</evidence>
<feature type="region of interest" description="Disordered" evidence="7">
    <location>
        <begin position="130"/>
        <end position="155"/>
    </location>
</feature>
<dbReference type="GO" id="GO:0009893">
    <property type="term" value="P:positive regulation of metabolic process"/>
    <property type="evidence" value="ECO:0007669"/>
    <property type="project" value="UniProtKB-ARBA"/>
</dbReference>
<dbReference type="InterPro" id="IPR036864">
    <property type="entry name" value="Zn2-C6_fun-type_DNA-bd_sf"/>
</dbReference>
<dbReference type="EMBL" id="KZ825806">
    <property type="protein sequence ID" value="PYH99003.1"/>
    <property type="molecule type" value="Genomic_DNA"/>
</dbReference>
<evidence type="ECO:0000256" key="5">
    <source>
        <dbReference type="ARBA" id="ARBA00023163"/>
    </source>
</evidence>
<dbReference type="PANTHER" id="PTHR31845:SF32">
    <property type="entry name" value="MISCELLANEOUS ZN(II)2CYS6 TRANSCRIPTION FACTOR (EUROFUNG)-RELATED"/>
    <property type="match status" value="1"/>
</dbReference>
<organism evidence="9 10">
    <name type="scientific">Aspergillus ellipticus CBS 707.79</name>
    <dbReference type="NCBI Taxonomy" id="1448320"/>
    <lineage>
        <taxon>Eukaryota</taxon>
        <taxon>Fungi</taxon>
        <taxon>Dikarya</taxon>
        <taxon>Ascomycota</taxon>
        <taxon>Pezizomycotina</taxon>
        <taxon>Eurotiomycetes</taxon>
        <taxon>Eurotiomycetidae</taxon>
        <taxon>Eurotiales</taxon>
        <taxon>Aspergillaceae</taxon>
        <taxon>Aspergillus</taxon>
        <taxon>Aspergillus subgen. Circumdati</taxon>
    </lineage>
</organism>
<proteinExistence type="predicted"/>
<sequence length="632" mass="69685">MDPSFPQYDLAPAPYGHACMNCSQSKCKCILPRGGGRCQRCQRLNKECRPSAIHRRQTTRKSSSKTGRLEKKLDDLVTLLRAKSEQASVGAAGDYAELIEGLRRAPQPRTRITQTVSPAERAIDCGFMTPSTQGPATNSHNGHESTGPASPSLDPTPVQAEEYLHIFATRKLSYFPLIYFSPSTTAQQLQNERPFLWLCIMAVVSKSSRQRSALCDKVRDTVAQRMVHEFSGRDVDFLLGLLVFMAWSNQQVFKKLNLTVFSELAKSVVFDLMINKSPASDRTSLLCLLQPNPDEAPPAPPIRTMEERRAVLGCFLLTSTISLFMQKIDPLRWTSYMDECLQVLSETPECLNDEVLFNQVRFQLMNEKINLSDWHGGLTATHEPLKAPMSMYIHAVESQLHAAQAKLLLHSQRYRIILLHHSNTTLAMNESALLKPPTPPSTTLNFQQLESLHVCLESVKTWISVFLAIPPAEYDSFPFSIFAQIARNLAALYRLSTLDDPAWDKGFVRRTVDIMSVMDRLIGNLGQAAALAKMEGMGDGEDNDALFYSIGKYETVRMAWGAKFAGEGGGSAGAGGAGVEVGAGVTAGAGAGMGLMETEQSVVQQEIQDMGGMALGTGFDDWLTEFLNSMVQ</sequence>
<evidence type="ECO:0000256" key="6">
    <source>
        <dbReference type="ARBA" id="ARBA00023242"/>
    </source>
</evidence>
<accession>A0A319E5V2</accession>
<dbReference type="InterPro" id="IPR001138">
    <property type="entry name" value="Zn2Cys6_DnaBD"/>
</dbReference>
<keyword evidence="3" id="KW-0805">Transcription regulation</keyword>
<evidence type="ECO:0000256" key="4">
    <source>
        <dbReference type="ARBA" id="ARBA00023125"/>
    </source>
</evidence>
<dbReference type="SUPFAM" id="SSF57701">
    <property type="entry name" value="Zn2/Cys6 DNA-binding domain"/>
    <property type="match status" value="1"/>
</dbReference>
<evidence type="ECO:0000256" key="3">
    <source>
        <dbReference type="ARBA" id="ARBA00023015"/>
    </source>
</evidence>
<keyword evidence="10" id="KW-1185">Reference proteome</keyword>
<dbReference type="GO" id="GO:0000981">
    <property type="term" value="F:DNA-binding transcription factor activity, RNA polymerase II-specific"/>
    <property type="evidence" value="ECO:0007669"/>
    <property type="project" value="InterPro"/>
</dbReference>
<name>A0A319E5V2_9EURO</name>
<evidence type="ECO:0000313" key="10">
    <source>
        <dbReference type="Proteomes" id="UP000247810"/>
    </source>
</evidence>
<dbReference type="OrthoDB" id="1600564at2759"/>
<dbReference type="VEuPathDB" id="FungiDB:BO71DRAFT_343864"/>
<dbReference type="GO" id="GO:0005634">
    <property type="term" value="C:nucleus"/>
    <property type="evidence" value="ECO:0007669"/>
    <property type="project" value="UniProtKB-SubCell"/>
</dbReference>
<dbReference type="PANTHER" id="PTHR31845">
    <property type="entry name" value="FINGER DOMAIN PROTEIN, PUTATIVE-RELATED"/>
    <property type="match status" value="1"/>
</dbReference>
<feature type="compositionally biased region" description="Polar residues" evidence="7">
    <location>
        <begin position="130"/>
        <end position="140"/>
    </location>
</feature>